<dbReference type="AlphaFoldDB" id="A0A0C9WRE8"/>
<feature type="compositionally biased region" description="Basic residues" evidence="1">
    <location>
        <begin position="1"/>
        <end position="11"/>
    </location>
</feature>
<reference evidence="3" key="2">
    <citation type="submission" date="2015-01" db="EMBL/GenBank/DDBJ databases">
        <title>Evolutionary Origins and Diversification of the Mycorrhizal Mutualists.</title>
        <authorList>
            <consortium name="DOE Joint Genome Institute"/>
            <consortium name="Mycorrhizal Genomics Consortium"/>
            <person name="Kohler A."/>
            <person name="Kuo A."/>
            <person name="Nagy L.G."/>
            <person name="Floudas D."/>
            <person name="Copeland A."/>
            <person name="Barry K.W."/>
            <person name="Cichocki N."/>
            <person name="Veneault-Fourrey C."/>
            <person name="LaButti K."/>
            <person name="Lindquist E.A."/>
            <person name="Lipzen A."/>
            <person name="Lundell T."/>
            <person name="Morin E."/>
            <person name="Murat C."/>
            <person name="Riley R."/>
            <person name="Ohm R."/>
            <person name="Sun H."/>
            <person name="Tunlid A."/>
            <person name="Henrissat B."/>
            <person name="Grigoriev I.V."/>
            <person name="Hibbett D.S."/>
            <person name="Martin F."/>
        </authorList>
    </citation>
    <scope>NUCLEOTIDE SEQUENCE [LARGE SCALE GENOMIC DNA]</scope>
    <source>
        <strain evidence="3">LaAM-08-1</strain>
    </source>
</reference>
<feature type="region of interest" description="Disordered" evidence="1">
    <location>
        <begin position="448"/>
        <end position="503"/>
    </location>
</feature>
<dbReference type="HOGENOM" id="CLU_350914_0_0_1"/>
<proteinExistence type="predicted"/>
<evidence type="ECO:0000256" key="1">
    <source>
        <dbReference type="SAM" id="MobiDB-lite"/>
    </source>
</evidence>
<dbReference type="OrthoDB" id="3224221at2759"/>
<accession>A0A0C9WRE8</accession>
<protein>
    <submittedName>
        <fullName evidence="2">Uncharacterized protein</fullName>
    </submittedName>
</protein>
<evidence type="ECO:0000313" key="3">
    <source>
        <dbReference type="Proteomes" id="UP000054477"/>
    </source>
</evidence>
<evidence type="ECO:0000313" key="2">
    <source>
        <dbReference type="EMBL" id="KIJ93965.1"/>
    </source>
</evidence>
<dbReference type="Proteomes" id="UP000054477">
    <property type="component" value="Unassembled WGS sequence"/>
</dbReference>
<feature type="region of interest" description="Disordered" evidence="1">
    <location>
        <begin position="1"/>
        <end position="110"/>
    </location>
</feature>
<reference evidence="2 3" key="1">
    <citation type="submission" date="2014-04" db="EMBL/GenBank/DDBJ databases">
        <authorList>
            <consortium name="DOE Joint Genome Institute"/>
            <person name="Kuo A."/>
            <person name="Kohler A."/>
            <person name="Nagy L.G."/>
            <person name="Floudas D."/>
            <person name="Copeland A."/>
            <person name="Barry K.W."/>
            <person name="Cichocki N."/>
            <person name="Veneault-Fourrey C."/>
            <person name="LaButti K."/>
            <person name="Lindquist E.A."/>
            <person name="Lipzen A."/>
            <person name="Lundell T."/>
            <person name="Morin E."/>
            <person name="Murat C."/>
            <person name="Sun H."/>
            <person name="Tunlid A."/>
            <person name="Henrissat B."/>
            <person name="Grigoriev I.V."/>
            <person name="Hibbett D.S."/>
            <person name="Martin F."/>
            <person name="Nordberg H.P."/>
            <person name="Cantor M.N."/>
            <person name="Hua S.X."/>
        </authorList>
    </citation>
    <scope>NUCLEOTIDE SEQUENCE [LARGE SCALE GENOMIC DNA]</scope>
    <source>
        <strain evidence="2 3">LaAM-08-1</strain>
    </source>
</reference>
<feature type="region of interest" description="Disordered" evidence="1">
    <location>
        <begin position="543"/>
        <end position="568"/>
    </location>
</feature>
<name>A0A0C9WRE8_9AGAR</name>
<gene>
    <name evidence="2" type="ORF">K443DRAFT_12480</name>
</gene>
<dbReference type="EMBL" id="KN838815">
    <property type="protein sequence ID" value="KIJ93965.1"/>
    <property type="molecule type" value="Genomic_DNA"/>
</dbReference>
<organism evidence="2 3">
    <name type="scientific">Laccaria amethystina LaAM-08-1</name>
    <dbReference type="NCBI Taxonomy" id="1095629"/>
    <lineage>
        <taxon>Eukaryota</taxon>
        <taxon>Fungi</taxon>
        <taxon>Dikarya</taxon>
        <taxon>Basidiomycota</taxon>
        <taxon>Agaricomycotina</taxon>
        <taxon>Agaricomycetes</taxon>
        <taxon>Agaricomycetidae</taxon>
        <taxon>Agaricales</taxon>
        <taxon>Agaricineae</taxon>
        <taxon>Hydnangiaceae</taxon>
        <taxon>Laccaria</taxon>
    </lineage>
</organism>
<feature type="compositionally biased region" description="Basic and acidic residues" evidence="1">
    <location>
        <begin position="13"/>
        <end position="31"/>
    </location>
</feature>
<feature type="compositionally biased region" description="Acidic residues" evidence="1">
    <location>
        <begin position="457"/>
        <end position="497"/>
    </location>
</feature>
<feature type="region of interest" description="Disordered" evidence="1">
    <location>
        <begin position="190"/>
        <end position="417"/>
    </location>
</feature>
<feature type="region of interest" description="Disordered" evidence="1">
    <location>
        <begin position="151"/>
        <end position="172"/>
    </location>
</feature>
<keyword evidence="3" id="KW-1185">Reference proteome</keyword>
<sequence>MQRRSAMHSRSYHPSDYERSLIAGRPEERQSFNHNGPTNHIRDPVPQGTRTRAPTRIARSPNPFLQNLGKEGGDAEQPQRLGVPNDLDASPLPPRRRVNHNLPGHQSNSPISFHRRQAAGVQNYAQHADMPAGPLPPISALLNGQLRSPTFLQRPHAHDPTPQHAAPSDLPSINPRLSSGVMISNLASHGTGNYGDHNGRVPGYGLLRRDSPYPDRRRRPPHVQPLVQSMRPLSPFSITQEAPPLNRNRRERAHAAWHDPLPDPLAQDDSIDEGEIFSPFADPKGFSYEQLRQPQSNAQAGSSTFSQGPSSGPGLTSFPASQGFPYEQLSEHGRGASNAPYADTPVPSQEGPPATPRADSSYARQIPASFPSTQGFHQFSQPHANPASSGEPPTPSAIPLPAVPSRERSMPDINGLRLSPTLPSVHIGIDQNAGRIVEPPTWRVGPLSPLAYFSNNDGDDDGGEEEEEEGGWGEGDGEDGDEDAHDSGEEGADEGEGDDIHSGRDGGRWDCFLEKFDGLSHHLAEVTTNIRNIEARLQNMGSTTSTLPVGRSKGTKAPKLTTTPCHGSPLKNTLHMEVRKHLEDLLFHNPEGCFVSPDEADEWAQGWNPELNQPCCTIECFRVDLHTPHSAWNKSAARIFILDFARFHQLNDMAPTVYGKIEKAFFTRMRTLRTSYKHLLKPTAMQMSEAQKSRRYARRRGLFHRRLQIANSHHLLRRHVQMIQRLGVAGMSDDESETEELSRNPAIGQHIPLFYTVQPRWRRMGVTEWLAKNSKRAIHSRPLIVMTFALPDVPQDSCLPAL</sequence>
<feature type="compositionally biased region" description="Polar residues" evidence="1">
    <location>
        <begin position="370"/>
        <end position="388"/>
    </location>
</feature>
<feature type="compositionally biased region" description="Pro residues" evidence="1">
    <location>
        <begin position="392"/>
        <end position="402"/>
    </location>
</feature>
<feature type="compositionally biased region" description="Polar residues" evidence="1">
    <location>
        <begin position="290"/>
        <end position="320"/>
    </location>
</feature>